<evidence type="ECO:0000313" key="3">
    <source>
        <dbReference type="Proteomes" id="UP000589896"/>
    </source>
</evidence>
<evidence type="ECO:0000313" key="2">
    <source>
        <dbReference type="EMBL" id="NYZ61264.1"/>
    </source>
</evidence>
<dbReference type="AlphaFoldDB" id="A0A7Z0TUK7"/>
<dbReference type="Pfam" id="PF05742">
    <property type="entry name" value="TANGO2"/>
    <property type="match status" value="1"/>
</dbReference>
<evidence type="ECO:0000256" key="1">
    <source>
        <dbReference type="SAM" id="MobiDB-lite"/>
    </source>
</evidence>
<feature type="region of interest" description="Disordered" evidence="1">
    <location>
        <begin position="29"/>
        <end position="50"/>
    </location>
</feature>
<dbReference type="InterPro" id="IPR008551">
    <property type="entry name" value="TANGO2"/>
</dbReference>
<gene>
    <name evidence="2" type="ORF">H0E82_00605</name>
</gene>
<organism evidence="2 3">
    <name type="scientific">Luteimonas deserti</name>
    <dbReference type="NCBI Taxonomy" id="2752306"/>
    <lineage>
        <taxon>Bacteria</taxon>
        <taxon>Pseudomonadati</taxon>
        <taxon>Pseudomonadota</taxon>
        <taxon>Gammaproteobacteria</taxon>
        <taxon>Lysobacterales</taxon>
        <taxon>Lysobacteraceae</taxon>
        <taxon>Luteimonas</taxon>
    </lineage>
</organism>
<accession>A0A7Z0TUK7</accession>
<dbReference type="PANTHER" id="PTHR17985:SF8">
    <property type="entry name" value="TRANSPORT AND GOLGI ORGANIZATION PROTEIN 2 HOMOLOG"/>
    <property type="match status" value="1"/>
</dbReference>
<comment type="caution">
    <text evidence="2">The sequence shown here is derived from an EMBL/GenBank/DDBJ whole genome shotgun (WGS) entry which is preliminary data.</text>
</comment>
<sequence length="266" mass="28222">MCLIAVAWKTRPDLPLALIANRDEWHARPTAPAGVDPGAPDVRGGRDLEQGGSWLQASSRRRLAAVTNVRTGGVPGRAARSRGWLVREFVRGALPAPAFARALQPLAGDYGPFNLLLWDGDALWHASNSPGFVAHPVMPGLHAMSNGAFDAPWPKSAAATGILDRWLQAQPSRDDAAGTPLAPSGFAPLFEGLRDTRPAPAASLPDTGIGPALERRLSPVFIEDADYGTRCSTVVMAGHAELVLVERRFAASGRPDGESILQLGMH</sequence>
<dbReference type="PANTHER" id="PTHR17985">
    <property type="entry name" value="SER/THR-RICH PROTEIN T10 IN DGCR REGION"/>
    <property type="match status" value="1"/>
</dbReference>
<name>A0A7Z0TUK7_9GAMM</name>
<protein>
    <submittedName>
        <fullName evidence="2">NRDE family protein</fullName>
    </submittedName>
</protein>
<proteinExistence type="predicted"/>
<dbReference type="RefSeq" id="WP_180543039.1">
    <property type="nucleotide sequence ID" value="NZ_JACCJZ010000002.1"/>
</dbReference>
<reference evidence="2 3" key="1">
    <citation type="submission" date="2020-07" db="EMBL/GenBank/DDBJ databases">
        <title>isolation of Luteimonas sp. SJ-16.</title>
        <authorList>
            <person name="Huang X.-X."/>
            <person name="Xu L."/>
            <person name="Sun J.-Q."/>
        </authorList>
    </citation>
    <scope>NUCLEOTIDE SEQUENCE [LARGE SCALE GENOMIC DNA]</scope>
    <source>
        <strain evidence="2 3">SJ-16</strain>
    </source>
</reference>
<dbReference type="Proteomes" id="UP000589896">
    <property type="component" value="Unassembled WGS sequence"/>
</dbReference>
<keyword evidence="3" id="KW-1185">Reference proteome</keyword>
<dbReference type="EMBL" id="JACCJZ010000002">
    <property type="protein sequence ID" value="NYZ61264.1"/>
    <property type="molecule type" value="Genomic_DNA"/>
</dbReference>